<dbReference type="Proteomes" id="UP000183299">
    <property type="component" value="Unassembled WGS sequence"/>
</dbReference>
<sequence>MFSAMQSHLARGARRAAWATAGGGLLAVGTAFLTVAAWLVLTETRDAQFAALVIGLFYVGAGLVALALGTKRTSKPPTTAAAPLTPQDGQQDVFERIAAAFGEGFQTGKAMKRASSRAP</sequence>
<feature type="transmembrane region" description="Helical" evidence="1">
    <location>
        <begin position="47"/>
        <end position="68"/>
    </location>
</feature>
<proteinExistence type="predicted"/>
<organism evidence="2 3">
    <name type="scientific">Celeribacter halophilus</name>
    <dbReference type="NCBI Taxonomy" id="576117"/>
    <lineage>
        <taxon>Bacteria</taxon>
        <taxon>Pseudomonadati</taxon>
        <taxon>Pseudomonadota</taxon>
        <taxon>Alphaproteobacteria</taxon>
        <taxon>Rhodobacterales</taxon>
        <taxon>Roseobacteraceae</taxon>
        <taxon>Celeribacter</taxon>
    </lineage>
</organism>
<dbReference type="RefSeq" id="WP_066606236.1">
    <property type="nucleotide sequence ID" value="NZ_FORY01000002.1"/>
</dbReference>
<keyword evidence="3" id="KW-1185">Reference proteome</keyword>
<evidence type="ECO:0000313" key="3">
    <source>
        <dbReference type="Proteomes" id="UP000183299"/>
    </source>
</evidence>
<protein>
    <submittedName>
        <fullName evidence="2">Putative Holin-X, holin superfamily III</fullName>
    </submittedName>
</protein>
<gene>
    <name evidence="2" type="ORF">SAMN04488138_102225</name>
</gene>
<dbReference type="GeneID" id="98664030"/>
<dbReference type="InterPro" id="IPR009937">
    <property type="entry name" value="Phage_holin_3_6"/>
</dbReference>
<accession>A0A1I3P750</accession>
<name>A0A1I3P750_9RHOB</name>
<keyword evidence="1" id="KW-1133">Transmembrane helix</keyword>
<evidence type="ECO:0000313" key="2">
    <source>
        <dbReference type="EMBL" id="SFJ17395.1"/>
    </source>
</evidence>
<feature type="transmembrane region" description="Helical" evidence="1">
    <location>
        <begin position="21"/>
        <end position="41"/>
    </location>
</feature>
<evidence type="ECO:0000256" key="1">
    <source>
        <dbReference type="SAM" id="Phobius"/>
    </source>
</evidence>
<dbReference type="AlphaFoldDB" id="A0A1I3P750"/>
<keyword evidence="1" id="KW-0472">Membrane</keyword>
<reference evidence="2 3" key="1">
    <citation type="submission" date="2016-10" db="EMBL/GenBank/DDBJ databases">
        <authorList>
            <person name="de Groot N.N."/>
        </authorList>
    </citation>
    <scope>NUCLEOTIDE SEQUENCE [LARGE SCALE GENOMIC DNA]</scope>
    <source>
        <strain evidence="2 3">CGMCC 1.8891</strain>
    </source>
</reference>
<dbReference type="STRING" id="576117.SAMN04488138_102225"/>
<dbReference type="OrthoDB" id="7875651at2"/>
<dbReference type="Pfam" id="PF07332">
    <property type="entry name" value="Phage_holin_3_6"/>
    <property type="match status" value="1"/>
</dbReference>
<dbReference type="EMBL" id="FORY01000002">
    <property type="protein sequence ID" value="SFJ17395.1"/>
    <property type="molecule type" value="Genomic_DNA"/>
</dbReference>
<keyword evidence="1" id="KW-0812">Transmembrane</keyword>